<dbReference type="InterPro" id="IPR036691">
    <property type="entry name" value="Endo/exonu/phosph_ase_sf"/>
</dbReference>
<comment type="caution">
    <text evidence="2">The sequence shown here is derived from an EMBL/GenBank/DDBJ whole genome shotgun (WGS) entry which is preliminary data.</text>
</comment>
<accession>A0A812UA85</accession>
<reference evidence="2" key="1">
    <citation type="submission" date="2021-02" db="EMBL/GenBank/DDBJ databases">
        <authorList>
            <person name="Dougan E. K."/>
            <person name="Rhodes N."/>
            <person name="Thang M."/>
            <person name="Chan C."/>
        </authorList>
    </citation>
    <scope>NUCLEOTIDE SEQUENCE</scope>
</reference>
<organism evidence="2 3">
    <name type="scientific">Symbiodinium natans</name>
    <dbReference type="NCBI Taxonomy" id="878477"/>
    <lineage>
        <taxon>Eukaryota</taxon>
        <taxon>Sar</taxon>
        <taxon>Alveolata</taxon>
        <taxon>Dinophyceae</taxon>
        <taxon>Suessiales</taxon>
        <taxon>Symbiodiniaceae</taxon>
        <taxon>Symbiodinium</taxon>
    </lineage>
</organism>
<keyword evidence="3" id="KW-1185">Reference proteome</keyword>
<dbReference type="SUPFAM" id="SSF56219">
    <property type="entry name" value="DNase I-like"/>
    <property type="match status" value="1"/>
</dbReference>
<sequence length="525" mass="58631">MAAAVFHNTSVRGFGPFRRFVHVTAAVGHDEDVSHKIRILNWNILAPSWDNNDVKLGRVSDRKKDKSAQWPFRLPKLMHEMRLRKPDVIVLQEVEVYLWEEQVKPFLKARGFQAAYACSESGMGVAILWRHTRFDRRRTLDIDLADPSNSRWLAERRAALNKDQERRFFSKGHPGLFVILGVKSGREAPEDQHALLVGAAYIVANPMSLLPMRLDIQAVQTMMLLDSMERILEHESRNYASLSVIVAGDFNVPPFYPQSSFDLLSQHINDESNFQELADKVSQGVERGTFKTFVDPATDQRILASPVYELITKGVLDQDSIGFLIAAIKAAGYHPSKILTGPMSEMLTSKWLRYPMISAYAHVFGMEPMTNSMETLDFVFFLPAQRRPDHARAARLTVTGVLAAPPPQSRQSLVAGLGSDHIPLVVDVGLCTPSPIIKYPEAELEHTSNRSAVHVADMQASAACEPCSNDAVLEMLTNLERRLEKLDANASKPAVGELKWALAASTFSSILFATSTMYLARIDAH</sequence>
<dbReference type="PANTHER" id="PTHR12121">
    <property type="entry name" value="CARBON CATABOLITE REPRESSOR PROTEIN 4"/>
    <property type="match status" value="1"/>
</dbReference>
<dbReference type="Gene3D" id="3.60.10.10">
    <property type="entry name" value="Endonuclease/exonuclease/phosphatase"/>
    <property type="match status" value="1"/>
</dbReference>
<gene>
    <name evidence="2" type="primary">Angel2</name>
    <name evidence="2" type="ORF">SNAT2548_LOCUS31839</name>
</gene>
<dbReference type="PANTHER" id="PTHR12121:SF36">
    <property type="entry name" value="ENDONUCLEASE_EXONUCLEASE_PHOSPHATASE DOMAIN-CONTAINING PROTEIN"/>
    <property type="match status" value="1"/>
</dbReference>
<dbReference type="OrthoDB" id="428734at2759"/>
<proteinExistence type="predicted"/>
<protein>
    <submittedName>
        <fullName evidence="2">Angel2 protein</fullName>
    </submittedName>
</protein>
<dbReference type="Pfam" id="PF03372">
    <property type="entry name" value="Exo_endo_phos"/>
    <property type="match status" value="1"/>
</dbReference>
<dbReference type="Proteomes" id="UP000604046">
    <property type="component" value="Unassembled WGS sequence"/>
</dbReference>
<name>A0A812UA85_9DINO</name>
<dbReference type="EMBL" id="CAJNDS010002679">
    <property type="protein sequence ID" value="CAE7563283.1"/>
    <property type="molecule type" value="Genomic_DNA"/>
</dbReference>
<dbReference type="AlphaFoldDB" id="A0A812UA85"/>
<dbReference type="InterPro" id="IPR050410">
    <property type="entry name" value="CCR4/nocturin_mRNA_transcr"/>
</dbReference>
<dbReference type="GO" id="GO:0000175">
    <property type="term" value="F:3'-5'-RNA exonuclease activity"/>
    <property type="evidence" value="ECO:0007669"/>
    <property type="project" value="TreeGrafter"/>
</dbReference>
<evidence type="ECO:0000313" key="2">
    <source>
        <dbReference type="EMBL" id="CAE7563283.1"/>
    </source>
</evidence>
<feature type="domain" description="Endonuclease/exonuclease/phosphatase" evidence="1">
    <location>
        <begin position="42"/>
        <end position="269"/>
    </location>
</feature>
<dbReference type="InterPro" id="IPR005135">
    <property type="entry name" value="Endo/exonuclease/phosphatase"/>
</dbReference>
<evidence type="ECO:0000259" key="1">
    <source>
        <dbReference type="Pfam" id="PF03372"/>
    </source>
</evidence>
<evidence type="ECO:0000313" key="3">
    <source>
        <dbReference type="Proteomes" id="UP000604046"/>
    </source>
</evidence>